<dbReference type="Proteomes" id="UP001159363">
    <property type="component" value="Chromosome 3"/>
</dbReference>
<evidence type="ECO:0000313" key="1">
    <source>
        <dbReference type="EMBL" id="KAJ8888227.1"/>
    </source>
</evidence>
<protein>
    <submittedName>
        <fullName evidence="1">Uncharacterized protein</fullName>
    </submittedName>
</protein>
<comment type="caution">
    <text evidence="1">The sequence shown here is derived from an EMBL/GenBank/DDBJ whole genome shotgun (WGS) entry which is preliminary data.</text>
</comment>
<dbReference type="EMBL" id="JARBHB010000003">
    <property type="protein sequence ID" value="KAJ8888227.1"/>
    <property type="molecule type" value="Genomic_DNA"/>
</dbReference>
<organism evidence="1 2">
    <name type="scientific">Dryococelus australis</name>
    <dbReference type="NCBI Taxonomy" id="614101"/>
    <lineage>
        <taxon>Eukaryota</taxon>
        <taxon>Metazoa</taxon>
        <taxon>Ecdysozoa</taxon>
        <taxon>Arthropoda</taxon>
        <taxon>Hexapoda</taxon>
        <taxon>Insecta</taxon>
        <taxon>Pterygota</taxon>
        <taxon>Neoptera</taxon>
        <taxon>Polyneoptera</taxon>
        <taxon>Phasmatodea</taxon>
        <taxon>Verophasmatodea</taxon>
        <taxon>Anareolatae</taxon>
        <taxon>Phasmatidae</taxon>
        <taxon>Eurycanthinae</taxon>
        <taxon>Dryococelus</taxon>
    </lineage>
</organism>
<accession>A0ABQ9HV12</accession>
<sequence>MASGNSVVLFSPSQTAGCSPRPQDSLVFSMKVQWPLPFRAQLSPTAEGSKMRCLPFPNAGGRCYRHAIDQHETLSEPRDRCPITNPARALRVNPVPT</sequence>
<evidence type="ECO:0000313" key="2">
    <source>
        <dbReference type="Proteomes" id="UP001159363"/>
    </source>
</evidence>
<gene>
    <name evidence="1" type="ORF">PR048_007714</name>
</gene>
<proteinExistence type="predicted"/>
<keyword evidence="2" id="KW-1185">Reference proteome</keyword>
<reference evidence="1 2" key="1">
    <citation type="submission" date="2023-02" db="EMBL/GenBank/DDBJ databases">
        <title>LHISI_Scaffold_Assembly.</title>
        <authorList>
            <person name="Stuart O.P."/>
            <person name="Cleave R."/>
            <person name="Magrath M.J.L."/>
            <person name="Mikheyev A.S."/>
        </authorList>
    </citation>
    <scope>NUCLEOTIDE SEQUENCE [LARGE SCALE GENOMIC DNA]</scope>
    <source>
        <strain evidence="1">Daus_M_001</strain>
        <tissue evidence="1">Leg muscle</tissue>
    </source>
</reference>
<name>A0ABQ9HV12_9NEOP</name>